<sequence>MMNLTWMLRTLWSCKQSGFPFRKMADKEIKFMGLLLLLTNIQQKVNMLFKLWLLQLDHHHPLLVVLLVQ</sequence>
<accession>A0A2P2IWZ5</accession>
<protein>
    <submittedName>
        <fullName evidence="1">Uncharacterized protein</fullName>
    </submittedName>
</protein>
<proteinExistence type="predicted"/>
<name>A0A2P2IWZ5_RHIMU</name>
<evidence type="ECO:0000313" key="1">
    <source>
        <dbReference type="EMBL" id="MBW85753.1"/>
    </source>
</evidence>
<organism evidence="1">
    <name type="scientific">Rhizophora mucronata</name>
    <name type="common">Asiatic mangrove</name>
    <dbReference type="NCBI Taxonomy" id="61149"/>
    <lineage>
        <taxon>Eukaryota</taxon>
        <taxon>Viridiplantae</taxon>
        <taxon>Streptophyta</taxon>
        <taxon>Embryophyta</taxon>
        <taxon>Tracheophyta</taxon>
        <taxon>Spermatophyta</taxon>
        <taxon>Magnoliopsida</taxon>
        <taxon>eudicotyledons</taxon>
        <taxon>Gunneridae</taxon>
        <taxon>Pentapetalae</taxon>
        <taxon>rosids</taxon>
        <taxon>fabids</taxon>
        <taxon>Malpighiales</taxon>
        <taxon>Rhizophoraceae</taxon>
        <taxon>Rhizophora</taxon>
    </lineage>
</organism>
<reference evidence="1" key="1">
    <citation type="submission" date="2018-02" db="EMBL/GenBank/DDBJ databases">
        <title>Rhizophora mucronata_Transcriptome.</title>
        <authorList>
            <person name="Meera S.P."/>
            <person name="Sreeshan A."/>
            <person name="Augustine A."/>
        </authorList>
    </citation>
    <scope>NUCLEOTIDE SEQUENCE</scope>
    <source>
        <tissue evidence="1">Leaf</tissue>
    </source>
</reference>
<dbReference type="AlphaFoldDB" id="A0A2P2IWZ5"/>
<dbReference type="EMBL" id="GGEC01005270">
    <property type="protein sequence ID" value="MBW85753.1"/>
    <property type="molecule type" value="Transcribed_RNA"/>
</dbReference>